<evidence type="ECO:0000259" key="2">
    <source>
        <dbReference type="Pfam" id="PF22725"/>
    </source>
</evidence>
<dbReference type="Gene3D" id="3.40.50.720">
    <property type="entry name" value="NAD(P)-binding Rossmann-like Domain"/>
    <property type="match status" value="1"/>
</dbReference>
<dbReference type="InterPro" id="IPR055170">
    <property type="entry name" value="GFO_IDH_MocA-like_dom"/>
</dbReference>
<keyword evidence="4" id="KW-1185">Reference proteome</keyword>
<evidence type="ECO:0000313" key="3">
    <source>
        <dbReference type="EMBL" id="MBC8541559.1"/>
    </source>
</evidence>
<dbReference type="EMBL" id="JACRSU010000004">
    <property type="protein sequence ID" value="MBC8541559.1"/>
    <property type="molecule type" value="Genomic_DNA"/>
</dbReference>
<dbReference type="AlphaFoldDB" id="A0A926DQM5"/>
<dbReference type="SUPFAM" id="SSF55347">
    <property type="entry name" value="Glyceraldehyde-3-phosphate dehydrogenase-like, C-terminal domain"/>
    <property type="match status" value="1"/>
</dbReference>
<protein>
    <submittedName>
        <fullName evidence="3">Gfo/Idh/MocA family oxidoreductase</fullName>
    </submittedName>
</protein>
<dbReference type="PANTHER" id="PTHR43708">
    <property type="entry name" value="CONSERVED EXPRESSED OXIDOREDUCTASE (EUROFUNG)"/>
    <property type="match status" value="1"/>
</dbReference>
<dbReference type="RefSeq" id="WP_249313577.1">
    <property type="nucleotide sequence ID" value="NZ_JACRSU010000004.1"/>
</dbReference>
<dbReference type="Gene3D" id="3.30.360.10">
    <property type="entry name" value="Dihydrodipicolinate Reductase, domain 2"/>
    <property type="match status" value="1"/>
</dbReference>
<dbReference type="SUPFAM" id="SSF51735">
    <property type="entry name" value="NAD(P)-binding Rossmann-fold domains"/>
    <property type="match status" value="1"/>
</dbReference>
<dbReference type="InterPro" id="IPR036291">
    <property type="entry name" value="NAD(P)-bd_dom_sf"/>
</dbReference>
<dbReference type="GO" id="GO:0000166">
    <property type="term" value="F:nucleotide binding"/>
    <property type="evidence" value="ECO:0007669"/>
    <property type="project" value="InterPro"/>
</dbReference>
<dbReference type="Pfam" id="PF22725">
    <property type="entry name" value="GFO_IDH_MocA_C3"/>
    <property type="match status" value="1"/>
</dbReference>
<gene>
    <name evidence="3" type="ORF">H8698_11275</name>
</gene>
<dbReference type="PANTHER" id="PTHR43708:SF8">
    <property type="entry name" value="OXIDOREDUCTASE"/>
    <property type="match status" value="1"/>
</dbReference>
<evidence type="ECO:0000313" key="4">
    <source>
        <dbReference type="Proteomes" id="UP000611762"/>
    </source>
</evidence>
<dbReference type="InterPro" id="IPR051317">
    <property type="entry name" value="Gfo/Idh/MocA_oxidoreduct"/>
</dbReference>
<dbReference type="Pfam" id="PF01408">
    <property type="entry name" value="GFO_IDH_MocA"/>
    <property type="match status" value="1"/>
</dbReference>
<accession>A0A926DQM5</accession>
<organism evidence="3 4">
    <name type="scientific">Congzhengia minquanensis</name>
    <dbReference type="NCBI Taxonomy" id="2763657"/>
    <lineage>
        <taxon>Bacteria</taxon>
        <taxon>Bacillati</taxon>
        <taxon>Bacillota</taxon>
        <taxon>Clostridia</taxon>
        <taxon>Eubacteriales</taxon>
        <taxon>Oscillospiraceae</taxon>
        <taxon>Congzhengia</taxon>
    </lineage>
</organism>
<comment type="caution">
    <text evidence="3">The sequence shown here is derived from an EMBL/GenBank/DDBJ whole genome shotgun (WGS) entry which is preliminary data.</text>
</comment>
<sequence>MGRKLSAAIIGQGRSGRDIHGKYLLTEDAKKLYNVVAVVEQNEARRNRAKEEFGCPVFEDYRQLFDLNNIDVVINSTFSYLHFPITMDLLRHKLNVIVEKPFSKYAMDCEQMIKAAKENGVFLTVFQQSRFAPYYERVKEIISGGKLGTIHEIAISFSGFSRRWDWQCSQRFYGGALLNTGPHPMDQALDLLDTDEMPAVFSCLKNINSAGDAEDYAKVILTCPGRPLIEVEINPADAYSDFTYKVCGSRGSLRATQKNIKWKYFDPAPLPPLTLTSLTGCDGISPAYCSESLTWHEFEEEVGCTAFDFGTAKFYENVHSHFTLGTPLAIRPEKILQQIRIAELIHAQNPAETRF</sequence>
<proteinExistence type="predicted"/>
<name>A0A926DQM5_9FIRM</name>
<dbReference type="Proteomes" id="UP000611762">
    <property type="component" value="Unassembled WGS sequence"/>
</dbReference>
<evidence type="ECO:0000259" key="1">
    <source>
        <dbReference type="Pfam" id="PF01408"/>
    </source>
</evidence>
<feature type="domain" description="Gfo/Idh/MocA-like oxidoreductase N-terminal" evidence="1">
    <location>
        <begin position="7"/>
        <end position="125"/>
    </location>
</feature>
<reference evidence="3" key="1">
    <citation type="submission" date="2020-08" db="EMBL/GenBank/DDBJ databases">
        <title>Genome public.</title>
        <authorList>
            <person name="Liu C."/>
            <person name="Sun Q."/>
        </authorList>
    </citation>
    <scope>NUCLEOTIDE SEQUENCE</scope>
    <source>
        <strain evidence="3">H8</strain>
    </source>
</reference>
<feature type="domain" description="GFO/IDH/MocA-like oxidoreductase" evidence="2">
    <location>
        <begin position="135"/>
        <end position="254"/>
    </location>
</feature>
<dbReference type="InterPro" id="IPR000683">
    <property type="entry name" value="Gfo/Idh/MocA-like_OxRdtase_N"/>
</dbReference>